<dbReference type="InterPro" id="IPR036236">
    <property type="entry name" value="Znf_C2H2_sf"/>
</dbReference>
<keyword evidence="1" id="KW-0862">Zinc</keyword>
<keyword evidence="1" id="KW-0863">Zinc-finger</keyword>
<comment type="caution">
    <text evidence="4">The sequence shown here is derived from an EMBL/GenBank/DDBJ whole genome shotgun (WGS) entry which is preliminary data.</text>
</comment>
<accession>A0A1X0NPQ9</accession>
<name>A0A1X0NPQ9_9TRYP</name>
<evidence type="ECO:0000256" key="2">
    <source>
        <dbReference type="SAM" id="MobiDB-lite"/>
    </source>
</evidence>
<dbReference type="EMBL" id="NBCO01000028">
    <property type="protein sequence ID" value="ORC86508.1"/>
    <property type="molecule type" value="Genomic_DNA"/>
</dbReference>
<dbReference type="VEuPathDB" id="TriTrypDB:TM35_000282240"/>
<feature type="compositionally biased region" description="Polar residues" evidence="2">
    <location>
        <begin position="332"/>
        <end position="341"/>
    </location>
</feature>
<dbReference type="PROSITE" id="PS00028">
    <property type="entry name" value="ZINC_FINGER_C2H2_1"/>
    <property type="match status" value="1"/>
</dbReference>
<sequence length="379" mass="43293">MVSKHGFKRADALWKIKFPHEPPPPDTTLPHPNSPKAKLHPFACSICNRTFPLQNGLTRHLRYMHNATCPVPERKRPRADEPIPEESAFPFDKCDMVARSKTSLKSHIRAKRPENPTKDAPRTQLIPQLASLRCEFCLRDFGNIGGLACQKKFKHPPGTPILLATIQVTFPRNKKRQRDTSPPPERENREKVQRGVCQKFYVHLDSLVIHCRKFYYGQGMPTKNKFHHHTIQENENKRPSGISLSLMRSPMCMSKSGLTLHRMSRHGCQPIRAHTSQRDECDKTALHLLSCPALHPLRVQFAIVDYVPLMKLCFSKRLAKFLIAVERNCTIPQSSHPRNPTSPSSYPASPPAHIRIGNALDYGTPIESYVRRSCRRPKK</sequence>
<dbReference type="OrthoDB" id="6077919at2759"/>
<dbReference type="PROSITE" id="PS50157">
    <property type="entry name" value="ZINC_FINGER_C2H2_2"/>
    <property type="match status" value="1"/>
</dbReference>
<organism evidence="4 5">
    <name type="scientific">Trypanosoma theileri</name>
    <dbReference type="NCBI Taxonomy" id="67003"/>
    <lineage>
        <taxon>Eukaryota</taxon>
        <taxon>Discoba</taxon>
        <taxon>Euglenozoa</taxon>
        <taxon>Kinetoplastea</taxon>
        <taxon>Metakinetoplastina</taxon>
        <taxon>Trypanosomatida</taxon>
        <taxon>Trypanosomatidae</taxon>
        <taxon>Trypanosoma</taxon>
    </lineage>
</organism>
<reference evidence="4 5" key="1">
    <citation type="submission" date="2017-03" db="EMBL/GenBank/DDBJ databases">
        <title>An alternative strategy for trypanosome survival in the mammalian bloodstream revealed through genome and transcriptome analysis of the ubiquitous bovine parasite Trypanosoma (Megatrypanum) theileri.</title>
        <authorList>
            <person name="Kelly S."/>
            <person name="Ivens A."/>
            <person name="Mott A."/>
            <person name="O'Neill E."/>
            <person name="Emms D."/>
            <person name="Macleod O."/>
            <person name="Voorheis P."/>
            <person name="Matthews J."/>
            <person name="Matthews K."/>
            <person name="Carrington M."/>
        </authorList>
    </citation>
    <scope>NUCLEOTIDE SEQUENCE [LARGE SCALE GENOMIC DNA]</scope>
    <source>
        <strain evidence="4">Edinburgh</strain>
    </source>
</reference>
<dbReference type="SMART" id="SM00355">
    <property type="entry name" value="ZnF_C2H2"/>
    <property type="match status" value="1"/>
</dbReference>
<dbReference type="GO" id="GO:0008270">
    <property type="term" value="F:zinc ion binding"/>
    <property type="evidence" value="ECO:0007669"/>
    <property type="project" value="UniProtKB-KW"/>
</dbReference>
<proteinExistence type="predicted"/>
<feature type="domain" description="C2H2-type" evidence="3">
    <location>
        <begin position="42"/>
        <end position="70"/>
    </location>
</feature>
<keyword evidence="5" id="KW-1185">Reference proteome</keyword>
<protein>
    <submittedName>
        <fullName evidence="4">Tbingi protein</fullName>
    </submittedName>
</protein>
<evidence type="ECO:0000256" key="1">
    <source>
        <dbReference type="PROSITE-ProRule" id="PRU00042"/>
    </source>
</evidence>
<dbReference type="GeneID" id="39988035"/>
<gene>
    <name evidence="4" type="ORF">TM35_000282240</name>
</gene>
<evidence type="ECO:0000313" key="5">
    <source>
        <dbReference type="Proteomes" id="UP000192257"/>
    </source>
</evidence>
<feature type="region of interest" description="Disordered" evidence="2">
    <location>
        <begin position="332"/>
        <end position="353"/>
    </location>
</feature>
<dbReference type="AlphaFoldDB" id="A0A1X0NPQ9"/>
<evidence type="ECO:0000313" key="4">
    <source>
        <dbReference type="EMBL" id="ORC86508.1"/>
    </source>
</evidence>
<feature type="region of interest" description="Disordered" evidence="2">
    <location>
        <begin position="169"/>
        <end position="192"/>
    </location>
</feature>
<dbReference type="SUPFAM" id="SSF57667">
    <property type="entry name" value="beta-beta-alpha zinc fingers"/>
    <property type="match status" value="1"/>
</dbReference>
<keyword evidence="1" id="KW-0479">Metal-binding</keyword>
<evidence type="ECO:0000259" key="3">
    <source>
        <dbReference type="PROSITE" id="PS50157"/>
    </source>
</evidence>
<dbReference type="RefSeq" id="XP_028880574.1">
    <property type="nucleotide sequence ID" value="XM_029028255.1"/>
</dbReference>
<dbReference type="Proteomes" id="UP000192257">
    <property type="component" value="Unassembled WGS sequence"/>
</dbReference>
<dbReference type="InterPro" id="IPR013087">
    <property type="entry name" value="Znf_C2H2_type"/>
</dbReference>
<dbReference type="Gene3D" id="3.30.160.60">
    <property type="entry name" value="Classic Zinc Finger"/>
    <property type="match status" value="1"/>
</dbReference>